<protein>
    <recommendedName>
        <fullName evidence="4">Vitelline membrane outer layer protein 1 homolog</fullName>
    </recommendedName>
</protein>
<accession>A0A819KHA2</accession>
<dbReference type="Pfam" id="PF03762">
    <property type="entry name" value="VOMI"/>
    <property type="match status" value="1"/>
</dbReference>
<dbReference type="PANTHER" id="PTHR18841:SF0">
    <property type="entry name" value="VITELLINE MEMBRANE OUTER LAYER 1 HOMOLOG A-RELATED"/>
    <property type="match status" value="1"/>
</dbReference>
<organism evidence="2 3">
    <name type="scientific">Rotaria sordida</name>
    <dbReference type="NCBI Taxonomy" id="392033"/>
    <lineage>
        <taxon>Eukaryota</taxon>
        <taxon>Metazoa</taxon>
        <taxon>Spiralia</taxon>
        <taxon>Gnathifera</taxon>
        <taxon>Rotifera</taxon>
        <taxon>Eurotatoria</taxon>
        <taxon>Bdelloidea</taxon>
        <taxon>Philodinida</taxon>
        <taxon>Philodinidae</taxon>
        <taxon>Rotaria</taxon>
    </lineage>
</organism>
<evidence type="ECO:0000256" key="1">
    <source>
        <dbReference type="SAM" id="MobiDB-lite"/>
    </source>
</evidence>
<dbReference type="SUPFAM" id="SSF51092">
    <property type="entry name" value="Vitelline membrane outer protein-I (VMO-I)"/>
    <property type="match status" value="1"/>
</dbReference>
<evidence type="ECO:0000313" key="3">
    <source>
        <dbReference type="Proteomes" id="UP000663823"/>
    </source>
</evidence>
<dbReference type="InterPro" id="IPR036706">
    <property type="entry name" value="VOMI_sf"/>
</dbReference>
<name>A0A819KHA2_9BILA</name>
<dbReference type="Gene3D" id="2.100.10.20">
    <property type="entry name" value="Vitelline membrane outer layer protein I (VOMI)"/>
    <property type="match status" value="1"/>
</dbReference>
<dbReference type="PANTHER" id="PTHR18841">
    <property type="entry name" value="VITELLINE MEMBRANE OUTER LAYER PROTEIN I-RELATED"/>
    <property type="match status" value="1"/>
</dbReference>
<proteinExistence type="predicted"/>
<evidence type="ECO:0008006" key="4">
    <source>
        <dbReference type="Google" id="ProtNLM"/>
    </source>
</evidence>
<comment type="caution">
    <text evidence="2">The sequence shown here is derived from an EMBL/GenBank/DDBJ whole genome shotgun (WGS) entry which is preliminary data.</text>
</comment>
<dbReference type="EMBL" id="CAJOAX010005362">
    <property type="protein sequence ID" value="CAF3945169.1"/>
    <property type="molecule type" value="Genomic_DNA"/>
</dbReference>
<evidence type="ECO:0000313" key="2">
    <source>
        <dbReference type="EMBL" id="CAF3945169.1"/>
    </source>
</evidence>
<reference evidence="2" key="1">
    <citation type="submission" date="2021-02" db="EMBL/GenBank/DDBJ databases">
        <authorList>
            <person name="Nowell W R."/>
        </authorList>
    </citation>
    <scope>NUCLEOTIDE SEQUENCE</scope>
</reference>
<sequence length="198" mass="21356">AKIEGLSESDSAAFKDLQSQSSRSSSAPTAMIEPEGGPWGEAKDWVYCRPNTWAIGFLQRVEAPCGRCDDTALNALELICGGADGISVERIQSYGGLWGAWSDPTFCFGEKNFLQGAQFRIEPRQGSGDDTSANDSRFTCTNGNVIQASNGAPWGDWRLAASCPQWSAICGFRLKFEPRQGGDDTAMNGAKFMCCSLQ</sequence>
<gene>
    <name evidence="2" type="ORF">OTI717_LOCUS26082</name>
</gene>
<feature type="region of interest" description="Disordered" evidence="1">
    <location>
        <begin position="1"/>
        <end position="37"/>
    </location>
</feature>
<dbReference type="AlphaFoldDB" id="A0A819KHA2"/>
<dbReference type="GO" id="GO:0005615">
    <property type="term" value="C:extracellular space"/>
    <property type="evidence" value="ECO:0007669"/>
    <property type="project" value="TreeGrafter"/>
</dbReference>
<dbReference type="InterPro" id="IPR005515">
    <property type="entry name" value="VOMI"/>
</dbReference>
<dbReference type="Proteomes" id="UP000663823">
    <property type="component" value="Unassembled WGS sequence"/>
</dbReference>
<feature type="non-terminal residue" evidence="2">
    <location>
        <position position="1"/>
    </location>
</feature>